<reference evidence="4" key="1">
    <citation type="submission" date="2022-11" db="UniProtKB">
        <authorList>
            <consortium name="WormBaseParasite"/>
        </authorList>
    </citation>
    <scope>IDENTIFICATION</scope>
</reference>
<keyword evidence="3" id="KW-1185">Reference proteome</keyword>
<keyword evidence="1" id="KW-0175">Coiled coil</keyword>
<name>A0A915IF02_ROMCU</name>
<protein>
    <submittedName>
        <fullName evidence="4">Uncharacterized protein</fullName>
    </submittedName>
</protein>
<dbReference type="WBParaSite" id="nRc.2.0.1.t12771-RA">
    <property type="protein sequence ID" value="nRc.2.0.1.t12771-RA"/>
    <property type="gene ID" value="nRc.2.0.1.g12771"/>
</dbReference>
<dbReference type="AlphaFoldDB" id="A0A915IF02"/>
<feature type="coiled-coil region" evidence="1">
    <location>
        <begin position="40"/>
        <end position="77"/>
    </location>
</feature>
<feature type="coiled-coil region" evidence="1">
    <location>
        <begin position="223"/>
        <end position="268"/>
    </location>
</feature>
<evidence type="ECO:0000313" key="4">
    <source>
        <dbReference type="WBParaSite" id="nRc.2.0.1.t12771-RA"/>
    </source>
</evidence>
<dbReference type="Proteomes" id="UP000887565">
    <property type="component" value="Unplaced"/>
</dbReference>
<evidence type="ECO:0000313" key="3">
    <source>
        <dbReference type="Proteomes" id="UP000887565"/>
    </source>
</evidence>
<feature type="region of interest" description="Disordered" evidence="2">
    <location>
        <begin position="490"/>
        <end position="528"/>
    </location>
</feature>
<proteinExistence type="predicted"/>
<evidence type="ECO:0000256" key="1">
    <source>
        <dbReference type="SAM" id="Coils"/>
    </source>
</evidence>
<feature type="coiled-coil region" evidence="1">
    <location>
        <begin position="106"/>
        <end position="199"/>
    </location>
</feature>
<sequence>MIDRNLLAIWLPKEIKHFLYIFDLYRELVYKMSSHHKNYKDSTSDLKHDLKRKRRELEEMEERFKREETESKRLKGENADLWKLYYGLQQELQTAYERNAKLTVEKMNVEGNYEKERHEHERLKQEVSNNVNNAATLKDALCSMQSEKMALQQKFNDLVVENKRLKDREREIEPKLREVNEMKKKLDEWQKSFDESQNKLILQTRDISCHFLKVEERKTVLKIDNLESDRSSANENLQTLASKCRILNDELKSTKSSLQRELESIKVEPWIKFKYFVDRNLFLQFLTKATMALNGGAEIFLVDLRKMRNGRCDKNLLFKSTDICESLGKIIVHLIKNAVIKKNSILAPLSTAHFSSSANQNGVENSEKPQNSASSSYTPPSGLLLFNDSTISAVTVDETMGDYVVDDDDVQIIAASTSLPDDDDDNDSDEQQIIMVTSSNENDNDDTNNNNDITIIDFVGGEENNTTLDESAKISESNDNTEESLDAIGDVDSTSKYVQPRSNDQKLINKNNEDDEEIDSLKLGQHSL</sequence>
<feature type="region of interest" description="Disordered" evidence="2">
    <location>
        <begin position="356"/>
        <end position="379"/>
    </location>
</feature>
<organism evidence="3 4">
    <name type="scientific">Romanomermis culicivorax</name>
    <name type="common">Nematode worm</name>
    <dbReference type="NCBI Taxonomy" id="13658"/>
    <lineage>
        <taxon>Eukaryota</taxon>
        <taxon>Metazoa</taxon>
        <taxon>Ecdysozoa</taxon>
        <taxon>Nematoda</taxon>
        <taxon>Enoplea</taxon>
        <taxon>Dorylaimia</taxon>
        <taxon>Mermithida</taxon>
        <taxon>Mermithoidea</taxon>
        <taxon>Mermithidae</taxon>
        <taxon>Romanomermis</taxon>
    </lineage>
</organism>
<evidence type="ECO:0000256" key="2">
    <source>
        <dbReference type="SAM" id="MobiDB-lite"/>
    </source>
</evidence>
<feature type="compositionally biased region" description="Polar residues" evidence="2">
    <location>
        <begin position="492"/>
        <end position="510"/>
    </location>
</feature>
<accession>A0A915IF02</accession>